<dbReference type="InterPro" id="IPR050498">
    <property type="entry name" value="Ycf3"/>
</dbReference>
<evidence type="ECO:0000256" key="3">
    <source>
        <dbReference type="SAM" id="SignalP"/>
    </source>
</evidence>
<dbReference type="Gene3D" id="1.25.40.10">
    <property type="entry name" value="Tetratricopeptide repeat domain"/>
    <property type="match status" value="2"/>
</dbReference>
<evidence type="ECO:0000313" key="4">
    <source>
        <dbReference type="EMBL" id="RUQ73616.1"/>
    </source>
</evidence>
<evidence type="ECO:0000313" key="5">
    <source>
        <dbReference type="Proteomes" id="UP000280346"/>
    </source>
</evidence>
<dbReference type="PANTHER" id="PTHR44858:SF1">
    <property type="entry name" value="UDP-N-ACETYLGLUCOSAMINE--PEPTIDE N-ACETYLGLUCOSAMINYLTRANSFERASE SPINDLY-RELATED"/>
    <property type="match status" value="1"/>
</dbReference>
<keyword evidence="5" id="KW-1185">Reference proteome</keyword>
<dbReference type="AlphaFoldDB" id="A0A433JAY2"/>
<gene>
    <name evidence="4" type="ORF">EJ913_08060</name>
</gene>
<feature type="signal peptide" evidence="3">
    <location>
        <begin position="1"/>
        <end position="30"/>
    </location>
</feature>
<keyword evidence="1" id="KW-0677">Repeat</keyword>
<keyword evidence="2" id="KW-0802">TPR repeat</keyword>
<accession>A0A433JAY2</accession>
<dbReference type="EMBL" id="RZIJ01000005">
    <property type="protein sequence ID" value="RUQ73616.1"/>
    <property type="molecule type" value="Genomic_DNA"/>
</dbReference>
<name>A0A433JAY2_9PROT</name>
<dbReference type="InterPro" id="IPR011990">
    <property type="entry name" value="TPR-like_helical_dom_sf"/>
</dbReference>
<organism evidence="4 5">
    <name type="scientific">Azospirillum doebereinerae</name>
    <dbReference type="NCBI Taxonomy" id="92933"/>
    <lineage>
        <taxon>Bacteria</taxon>
        <taxon>Pseudomonadati</taxon>
        <taxon>Pseudomonadota</taxon>
        <taxon>Alphaproteobacteria</taxon>
        <taxon>Rhodospirillales</taxon>
        <taxon>Azospirillaceae</taxon>
        <taxon>Azospirillum</taxon>
    </lineage>
</organism>
<evidence type="ECO:0000256" key="2">
    <source>
        <dbReference type="ARBA" id="ARBA00022803"/>
    </source>
</evidence>
<feature type="chain" id="PRO_5019168451" evidence="3">
    <location>
        <begin position="31"/>
        <end position="282"/>
    </location>
</feature>
<dbReference type="SMART" id="SM00028">
    <property type="entry name" value="TPR"/>
    <property type="match status" value="4"/>
</dbReference>
<sequence length="282" mass="29939">MAECKATMIRRNAYLTLAVLSLLSAAPATAATASSPASSLDRNRELKECATRAETAPDAAFESAARWQDQGGGDFARLCQALALFHKGDFKAAGGRLEELAGVLGRDDPKAAASILARGGWAWLRAGDQARAEKLYTAALAKQPGDVDLLIDRAFARAEAERFWDAIADLDQALTRDPKRADAYLYRATAQKALSNHRQALADIGHALELKPGDPEAILLRGNVKALSGSVGGAKEDWALVKRLSPDSESGRAAAVNLERVEKMTGVEKAPEAPNAAKPKAP</sequence>
<keyword evidence="3" id="KW-0732">Signal</keyword>
<dbReference type="SUPFAM" id="SSF48452">
    <property type="entry name" value="TPR-like"/>
    <property type="match status" value="1"/>
</dbReference>
<protein>
    <submittedName>
        <fullName evidence="4">Uncharacterized protein</fullName>
    </submittedName>
</protein>
<reference evidence="4 5" key="1">
    <citation type="submission" date="2018-12" db="EMBL/GenBank/DDBJ databases">
        <authorList>
            <person name="Yang Y."/>
        </authorList>
    </citation>
    <scope>NUCLEOTIDE SEQUENCE [LARGE SCALE GENOMIC DNA]</scope>
    <source>
        <strain evidence="4 5">GSF71</strain>
    </source>
</reference>
<evidence type="ECO:0000256" key="1">
    <source>
        <dbReference type="ARBA" id="ARBA00022737"/>
    </source>
</evidence>
<comment type="caution">
    <text evidence="4">The sequence shown here is derived from an EMBL/GenBank/DDBJ whole genome shotgun (WGS) entry which is preliminary data.</text>
</comment>
<dbReference type="OrthoDB" id="8480494at2"/>
<proteinExistence type="predicted"/>
<dbReference type="Proteomes" id="UP000280346">
    <property type="component" value="Unassembled WGS sequence"/>
</dbReference>
<dbReference type="InterPro" id="IPR019734">
    <property type="entry name" value="TPR_rpt"/>
</dbReference>
<dbReference type="PANTHER" id="PTHR44858">
    <property type="entry name" value="TETRATRICOPEPTIDE REPEAT PROTEIN 6"/>
    <property type="match status" value="1"/>
</dbReference>